<dbReference type="Proteomes" id="UP001417504">
    <property type="component" value="Unassembled WGS sequence"/>
</dbReference>
<feature type="transmembrane region" description="Helical" evidence="2">
    <location>
        <begin position="261"/>
        <end position="286"/>
    </location>
</feature>
<evidence type="ECO:0000256" key="2">
    <source>
        <dbReference type="SAM" id="Phobius"/>
    </source>
</evidence>
<feature type="compositionally biased region" description="Basic and acidic residues" evidence="1">
    <location>
        <begin position="430"/>
        <end position="441"/>
    </location>
</feature>
<feature type="transmembrane region" description="Helical" evidence="2">
    <location>
        <begin position="20"/>
        <end position="43"/>
    </location>
</feature>
<accession>A0AAP0JTS6</accession>
<comment type="caution">
    <text evidence="3">The sequence shown here is derived from an EMBL/GenBank/DDBJ whole genome shotgun (WGS) entry which is preliminary data.</text>
</comment>
<keyword evidence="2" id="KW-0472">Membrane</keyword>
<evidence type="ECO:0000313" key="3">
    <source>
        <dbReference type="EMBL" id="KAK9138827.1"/>
    </source>
</evidence>
<name>A0AAP0JTS6_9MAGN</name>
<feature type="transmembrane region" description="Helical" evidence="2">
    <location>
        <begin position="115"/>
        <end position="134"/>
    </location>
</feature>
<keyword evidence="2" id="KW-0812">Transmembrane</keyword>
<dbReference type="PANTHER" id="PTHR35307:SF8">
    <property type="entry name" value="GUSTATORY RECEPTOR"/>
    <property type="match status" value="1"/>
</dbReference>
<sequence length="675" mass="76827">MASHPCSMLDQRHSSPVPVIGLYIAGASLVCLVLMICDVFLSVKRKACYVRCRLFSLNSVTLALLAIISKLPVDLTTNMPSFRDQLSKLTGTTMVCVCIGFMAPSLASSRESESIANMAALTIFVVTIAVNICIQMATDVIFAFIVEHIVILCCLFALLAILWYNTFDFNAEKDTLSKKNASPFFEMEEAYHRRNFMRRVRKWYITSCINNPQLLLCRAPLSSAIGPICTLCSVVLLQAAYRSLVVRSLVFCKEVSDYGWSVQIIVLSQCVAIIFGAITIAFRWLIVIWNLDMNRVFAITDELQDLKLHFFFMTRRSTRTSIRVLSRISLKLVLLVILFFIHAPILAIPFIVYKITGGRTVGEFRWWRRHKASEDDIVFSSSGLSWTDFNSNTLDRLSRRMIMFCVKTMNKWVNVTRDSSSSHMVQMLSRRPDLSTSREPDDLSTSSQPNLSTSTHLNGLLRVGNKHSPRLYKVTCLTMALLVKLGVATVPSTLTQSIRDTLCEAFKIVYYIDKKMNVEGIESRKRRLAKFIWEGGDIDMSKEIPSEYLKDPVKYAVSNIESAFCVLPHKELLQGDLKAIRDFIRLRQYGTIEEFCECMEQLFLEILHFFLTQLPNCVSKVAEEVPVEDCEAQARSTTKLLCEVLDSRLEDKVGWIIPRNCVYDDHFFPRIEVDT</sequence>
<organism evidence="3 4">
    <name type="scientific">Stephania japonica</name>
    <dbReference type="NCBI Taxonomy" id="461633"/>
    <lineage>
        <taxon>Eukaryota</taxon>
        <taxon>Viridiplantae</taxon>
        <taxon>Streptophyta</taxon>
        <taxon>Embryophyta</taxon>
        <taxon>Tracheophyta</taxon>
        <taxon>Spermatophyta</taxon>
        <taxon>Magnoliopsida</taxon>
        <taxon>Ranunculales</taxon>
        <taxon>Menispermaceae</taxon>
        <taxon>Menispermoideae</taxon>
        <taxon>Cissampelideae</taxon>
        <taxon>Stephania</taxon>
    </lineage>
</organism>
<reference evidence="3 4" key="1">
    <citation type="submission" date="2024-01" db="EMBL/GenBank/DDBJ databases">
        <title>Genome assemblies of Stephania.</title>
        <authorList>
            <person name="Yang L."/>
        </authorList>
    </citation>
    <scope>NUCLEOTIDE SEQUENCE [LARGE SCALE GENOMIC DNA]</scope>
    <source>
        <strain evidence="3">QJT</strain>
        <tissue evidence="3">Leaf</tissue>
    </source>
</reference>
<dbReference type="PANTHER" id="PTHR35307">
    <property type="entry name" value="PROTEIN, PUTATIVE-RELATED"/>
    <property type="match status" value="1"/>
</dbReference>
<evidence type="ECO:0000313" key="4">
    <source>
        <dbReference type="Proteomes" id="UP001417504"/>
    </source>
</evidence>
<feature type="transmembrane region" description="Helical" evidence="2">
    <location>
        <begin position="140"/>
        <end position="164"/>
    </location>
</feature>
<gene>
    <name evidence="3" type="ORF">Sjap_009421</name>
</gene>
<protein>
    <submittedName>
        <fullName evidence="3">Uncharacterized protein</fullName>
    </submittedName>
</protein>
<keyword evidence="2" id="KW-1133">Transmembrane helix</keyword>
<keyword evidence="4" id="KW-1185">Reference proteome</keyword>
<feature type="transmembrane region" description="Helical" evidence="2">
    <location>
        <begin position="85"/>
        <end position="103"/>
    </location>
</feature>
<feature type="compositionally biased region" description="Polar residues" evidence="1">
    <location>
        <begin position="443"/>
        <end position="456"/>
    </location>
</feature>
<feature type="transmembrane region" description="Helical" evidence="2">
    <location>
        <begin position="332"/>
        <end position="353"/>
    </location>
</feature>
<proteinExistence type="predicted"/>
<feature type="transmembrane region" description="Helical" evidence="2">
    <location>
        <begin position="55"/>
        <end position="73"/>
    </location>
</feature>
<dbReference type="AlphaFoldDB" id="A0AAP0JTS6"/>
<evidence type="ECO:0000256" key="1">
    <source>
        <dbReference type="SAM" id="MobiDB-lite"/>
    </source>
</evidence>
<feature type="transmembrane region" description="Helical" evidence="2">
    <location>
        <begin position="221"/>
        <end position="241"/>
    </location>
</feature>
<dbReference type="EMBL" id="JBBNAE010000003">
    <property type="protein sequence ID" value="KAK9138827.1"/>
    <property type="molecule type" value="Genomic_DNA"/>
</dbReference>
<feature type="region of interest" description="Disordered" evidence="1">
    <location>
        <begin position="430"/>
        <end position="456"/>
    </location>
</feature>